<dbReference type="AlphaFoldDB" id="A0A5D4MHS5"/>
<feature type="transmembrane region" description="Helical" evidence="1">
    <location>
        <begin position="197"/>
        <end position="215"/>
    </location>
</feature>
<proteinExistence type="predicted"/>
<accession>A0A5D4MHS5</accession>
<dbReference type="InterPro" id="IPR007349">
    <property type="entry name" value="DUF418"/>
</dbReference>
<evidence type="ECO:0000313" key="4">
    <source>
        <dbReference type="Proteomes" id="UP000325182"/>
    </source>
</evidence>
<feature type="transmembrane region" description="Helical" evidence="1">
    <location>
        <begin position="306"/>
        <end position="326"/>
    </location>
</feature>
<feature type="domain" description="DUF418" evidence="2">
    <location>
        <begin position="208"/>
        <end position="369"/>
    </location>
</feature>
<name>A0A5D4MHS5_9BACI</name>
<sequence>MKNTTPAVQRKLTPDLARGFMLLFIALAHANQFLFSSDREITMTDQITVFLRQLFIDSRAFPLFAILFGYGLHKLYTRQEMKGAPWKGTKKILKRRGGWMLIIGFIHAALFFEDIIGVYGFILLVFAPWLLHLSTRRMIVLTTFLLIVVGIIAPFMPRGYETLDMAAAGTAVMVNPLEASLIRMYEWIFYTPSLSYQYIPGMLIGILLGRFGFLDNPESHKKTLTKVALICLPLSIAGALPIALRSALFWSGEGEIAEAASKIFHITTGYAGGAGWTALIGLIVVRIGGNQGSIVRAIAALGQRSLSFYLFQSVMFVLILAPFAGGLGGHLGQLGSDLIALLVWILSVLLAALLASKSMRGPFESFLRRKSTVS</sequence>
<dbReference type="PANTHER" id="PTHR30590:SF2">
    <property type="entry name" value="INNER MEMBRANE PROTEIN"/>
    <property type="match status" value="1"/>
</dbReference>
<keyword evidence="1" id="KW-0812">Transmembrane</keyword>
<reference evidence="3 4" key="1">
    <citation type="submission" date="2019-08" db="EMBL/GenBank/DDBJ databases">
        <title>Bacillus genomes from the desert of Cuatro Cienegas, Coahuila.</title>
        <authorList>
            <person name="Olmedo-Alvarez G."/>
        </authorList>
    </citation>
    <scope>NUCLEOTIDE SEQUENCE [LARGE SCALE GENOMIC DNA]</scope>
    <source>
        <strain evidence="3 4">CH128b_4D</strain>
    </source>
</reference>
<gene>
    <name evidence="3" type="ORF">FZC84_01190</name>
</gene>
<dbReference type="RefSeq" id="WP_148952663.1">
    <property type="nucleotide sequence ID" value="NZ_VTEG01000001.1"/>
</dbReference>
<evidence type="ECO:0000259" key="2">
    <source>
        <dbReference type="Pfam" id="PF04235"/>
    </source>
</evidence>
<feature type="transmembrane region" description="Helical" evidence="1">
    <location>
        <begin position="60"/>
        <end position="77"/>
    </location>
</feature>
<organism evidence="3 4">
    <name type="scientific">Rossellomorea vietnamensis</name>
    <dbReference type="NCBI Taxonomy" id="218284"/>
    <lineage>
        <taxon>Bacteria</taxon>
        <taxon>Bacillati</taxon>
        <taxon>Bacillota</taxon>
        <taxon>Bacilli</taxon>
        <taxon>Bacillales</taxon>
        <taxon>Bacillaceae</taxon>
        <taxon>Rossellomorea</taxon>
    </lineage>
</organism>
<dbReference type="Proteomes" id="UP000325182">
    <property type="component" value="Unassembled WGS sequence"/>
</dbReference>
<comment type="caution">
    <text evidence="3">The sequence shown here is derived from an EMBL/GenBank/DDBJ whole genome shotgun (WGS) entry which is preliminary data.</text>
</comment>
<dbReference type="EMBL" id="VTEG01000001">
    <property type="protein sequence ID" value="TYS01303.1"/>
    <property type="molecule type" value="Genomic_DNA"/>
</dbReference>
<feature type="transmembrane region" description="Helical" evidence="1">
    <location>
        <begin position="137"/>
        <end position="156"/>
    </location>
</feature>
<evidence type="ECO:0000313" key="3">
    <source>
        <dbReference type="EMBL" id="TYS01303.1"/>
    </source>
</evidence>
<dbReference type="Pfam" id="PF04235">
    <property type="entry name" value="DUF418"/>
    <property type="match status" value="1"/>
</dbReference>
<protein>
    <submittedName>
        <fullName evidence="3">DUF418 domain-containing protein</fullName>
    </submittedName>
</protein>
<feature type="transmembrane region" description="Helical" evidence="1">
    <location>
        <begin position="338"/>
        <end position="355"/>
    </location>
</feature>
<dbReference type="PANTHER" id="PTHR30590">
    <property type="entry name" value="INNER MEMBRANE PROTEIN"/>
    <property type="match status" value="1"/>
</dbReference>
<feature type="transmembrane region" description="Helical" evidence="1">
    <location>
        <begin position="98"/>
        <end position="131"/>
    </location>
</feature>
<keyword evidence="1" id="KW-0472">Membrane</keyword>
<dbReference type="InterPro" id="IPR052529">
    <property type="entry name" value="Bact_Transport_Assoc"/>
</dbReference>
<feature type="transmembrane region" description="Helical" evidence="1">
    <location>
        <begin position="263"/>
        <end position="285"/>
    </location>
</feature>
<feature type="transmembrane region" description="Helical" evidence="1">
    <location>
        <begin position="16"/>
        <end position="35"/>
    </location>
</feature>
<keyword evidence="1" id="KW-1133">Transmembrane helix</keyword>
<evidence type="ECO:0000256" key="1">
    <source>
        <dbReference type="SAM" id="Phobius"/>
    </source>
</evidence>
<feature type="transmembrane region" description="Helical" evidence="1">
    <location>
        <begin position="227"/>
        <end position="251"/>
    </location>
</feature>